<reference evidence="4" key="1">
    <citation type="submission" date="2021-01" db="EMBL/GenBank/DDBJ databases">
        <authorList>
            <person name="Corre E."/>
            <person name="Pelletier E."/>
            <person name="Niang G."/>
            <person name="Scheremetjew M."/>
            <person name="Finn R."/>
            <person name="Kale V."/>
            <person name="Holt S."/>
            <person name="Cochrane G."/>
            <person name="Meng A."/>
            <person name="Brown T."/>
            <person name="Cohen L."/>
        </authorList>
    </citation>
    <scope>NUCLEOTIDE SEQUENCE</scope>
    <source>
        <strain evidence="4">CCAP 1951/1</strain>
    </source>
</reference>
<proteinExistence type="predicted"/>
<evidence type="ECO:0000313" key="4">
    <source>
        <dbReference type="EMBL" id="CAD9134844.1"/>
    </source>
</evidence>
<feature type="signal peptide" evidence="3">
    <location>
        <begin position="1"/>
        <end position="20"/>
    </location>
</feature>
<organism evidence="4">
    <name type="scientific">Neobodo designis</name>
    <name type="common">Flagellated protozoan</name>
    <name type="synonym">Bodo designis</name>
    <dbReference type="NCBI Taxonomy" id="312471"/>
    <lineage>
        <taxon>Eukaryota</taxon>
        <taxon>Discoba</taxon>
        <taxon>Euglenozoa</taxon>
        <taxon>Kinetoplastea</taxon>
        <taxon>Metakinetoplastina</taxon>
        <taxon>Neobodonida</taxon>
        <taxon>Neobodo</taxon>
    </lineage>
</organism>
<name>A0A7S1MLH5_NEODS</name>
<keyword evidence="2" id="KW-1133">Transmembrane helix</keyword>
<feature type="region of interest" description="Disordered" evidence="1">
    <location>
        <begin position="60"/>
        <end position="174"/>
    </location>
</feature>
<keyword evidence="3" id="KW-0732">Signal</keyword>
<sequence length="174" mass="17172">MAGAVLQLGQACVMVALVAASDDDVAAARLEAAGEWAEVAVSLLFVAAVATLAARSCLRKPDVRKTSRPDSSAAADATSTGGCGNDAPDAPLLAVPASSARAHQHSTPADDDRGAAAPAILPAAAGSDAATPPPNAASLRPAASAHGSDKIHAGPAGPSRPSNPLLPARPRRER</sequence>
<evidence type="ECO:0000256" key="3">
    <source>
        <dbReference type="SAM" id="SignalP"/>
    </source>
</evidence>
<evidence type="ECO:0000256" key="1">
    <source>
        <dbReference type="SAM" id="MobiDB-lite"/>
    </source>
</evidence>
<protein>
    <submittedName>
        <fullName evidence="4">Uncharacterized protein</fullName>
    </submittedName>
</protein>
<keyword evidence="2" id="KW-0472">Membrane</keyword>
<feature type="compositionally biased region" description="Low complexity" evidence="1">
    <location>
        <begin position="115"/>
        <end position="130"/>
    </location>
</feature>
<feature type="chain" id="PRO_5031488449" evidence="3">
    <location>
        <begin position="21"/>
        <end position="174"/>
    </location>
</feature>
<gene>
    <name evidence="4" type="ORF">NDES1114_LOCUS24498</name>
</gene>
<feature type="compositionally biased region" description="Low complexity" evidence="1">
    <location>
        <begin position="70"/>
        <end position="101"/>
    </location>
</feature>
<feature type="transmembrane region" description="Helical" evidence="2">
    <location>
        <begin position="36"/>
        <end position="58"/>
    </location>
</feature>
<dbReference type="EMBL" id="HBGF01036565">
    <property type="protein sequence ID" value="CAD9134844.1"/>
    <property type="molecule type" value="Transcribed_RNA"/>
</dbReference>
<dbReference type="AlphaFoldDB" id="A0A7S1MLH5"/>
<keyword evidence="2" id="KW-0812">Transmembrane</keyword>
<evidence type="ECO:0000256" key="2">
    <source>
        <dbReference type="SAM" id="Phobius"/>
    </source>
</evidence>
<accession>A0A7S1MLH5</accession>